<evidence type="ECO:0000259" key="1">
    <source>
        <dbReference type="Pfam" id="PF02698"/>
    </source>
</evidence>
<evidence type="ECO:0000313" key="3">
    <source>
        <dbReference type="Proteomes" id="UP001597180"/>
    </source>
</evidence>
<dbReference type="InterPro" id="IPR051599">
    <property type="entry name" value="Cell_Envelope_Assoc"/>
</dbReference>
<dbReference type="InterPro" id="IPR003848">
    <property type="entry name" value="DUF218"/>
</dbReference>
<dbReference type="Proteomes" id="UP001597180">
    <property type="component" value="Unassembled WGS sequence"/>
</dbReference>
<name>A0ABW3UPM3_9BACL</name>
<dbReference type="CDD" id="cd06259">
    <property type="entry name" value="YdcF-like"/>
    <property type="match status" value="1"/>
</dbReference>
<dbReference type="PANTHER" id="PTHR30336:SF20">
    <property type="entry name" value="DUF218 DOMAIN-CONTAINING PROTEIN"/>
    <property type="match status" value="1"/>
</dbReference>
<accession>A0ABW3UPM3</accession>
<evidence type="ECO:0000313" key="2">
    <source>
        <dbReference type="EMBL" id="MFD1221520.1"/>
    </source>
</evidence>
<dbReference type="Pfam" id="PF02698">
    <property type="entry name" value="DUF218"/>
    <property type="match status" value="1"/>
</dbReference>
<keyword evidence="3" id="KW-1185">Reference proteome</keyword>
<dbReference type="EMBL" id="JBHTLU010000019">
    <property type="protein sequence ID" value="MFD1221520.1"/>
    <property type="molecule type" value="Genomic_DNA"/>
</dbReference>
<comment type="caution">
    <text evidence="2">The sequence shown here is derived from an EMBL/GenBank/DDBJ whole genome shotgun (WGS) entry which is preliminary data.</text>
</comment>
<organism evidence="2 3">
    <name type="scientific">Paenibacillus vulneris</name>
    <dbReference type="NCBI Taxonomy" id="1133364"/>
    <lineage>
        <taxon>Bacteria</taxon>
        <taxon>Bacillati</taxon>
        <taxon>Bacillota</taxon>
        <taxon>Bacilli</taxon>
        <taxon>Bacillales</taxon>
        <taxon>Paenibacillaceae</taxon>
        <taxon>Paenibacillus</taxon>
    </lineage>
</organism>
<dbReference type="Gene3D" id="3.40.50.620">
    <property type="entry name" value="HUPs"/>
    <property type="match status" value="1"/>
</dbReference>
<protein>
    <submittedName>
        <fullName evidence="2">YdcF family protein</fullName>
    </submittedName>
</protein>
<gene>
    <name evidence="2" type="ORF">ACFQ4B_15495</name>
</gene>
<reference evidence="3" key="1">
    <citation type="journal article" date="2019" name="Int. J. Syst. Evol. Microbiol.">
        <title>The Global Catalogue of Microorganisms (GCM) 10K type strain sequencing project: providing services to taxonomists for standard genome sequencing and annotation.</title>
        <authorList>
            <consortium name="The Broad Institute Genomics Platform"/>
            <consortium name="The Broad Institute Genome Sequencing Center for Infectious Disease"/>
            <person name="Wu L."/>
            <person name="Ma J."/>
        </authorList>
    </citation>
    <scope>NUCLEOTIDE SEQUENCE [LARGE SCALE GENOMIC DNA]</scope>
    <source>
        <strain evidence="3">CCUG 53270</strain>
    </source>
</reference>
<sequence length="208" mass="23713">MITIRISELDPDRLTRQQMTTLLFEGIADDGSHGDCIFVFGSNKSLRYRLPAAVELYRQGRAPKLLLSGGTVWPAQSNQCEAMLMRERAIELGVPPEHILTETESRHTKENVLASLLVLDRGLMLQNVRRLLVVTSAYHVRRAHLTLKTYMPRWVQYTLCPVDDQTTKRDNWWLSAEGANRVEAESRKIIMYIRAGAIEDDVLPQAKP</sequence>
<dbReference type="PANTHER" id="PTHR30336">
    <property type="entry name" value="INNER MEMBRANE PROTEIN, PROBABLE PERMEASE"/>
    <property type="match status" value="1"/>
</dbReference>
<proteinExistence type="predicted"/>
<dbReference type="RefSeq" id="WP_256865450.1">
    <property type="nucleotide sequence ID" value="NZ_BAABJG010000003.1"/>
</dbReference>
<dbReference type="InterPro" id="IPR014729">
    <property type="entry name" value="Rossmann-like_a/b/a_fold"/>
</dbReference>
<feature type="domain" description="DUF218" evidence="1">
    <location>
        <begin position="35"/>
        <end position="171"/>
    </location>
</feature>